<dbReference type="Proteomes" id="UP001187343">
    <property type="component" value="Unassembled WGS sequence"/>
</dbReference>
<evidence type="ECO:0000256" key="1">
    <source>
        <dbReference type="SAM" id="MobiDB-lite"/>
    </source>
</evidence>
<dbReference type="AlphaFoldDB" id="A0AA88T9F0"/>
<proteinExistence type="predicted"/>
<comment type="caution">
    <text evidence="2">The sequence shown here is derived from an EMBL/GenBank/DDBJ whole genome shotgun (WGS) entry which is preliminary data.</text>
</comment>
<evidence type="ECO:0000313" key="3">
    <source>
        <dbReference type="Proteomes" id="UP001187343"/>
    </source>
</evidence>
<dbReference type="EMBL" id="JAUYZG010000025">
    <property type="protein sequence ID" value="KAK2867028.1"/>
    <property type="molecule type" value="Genomic_DNA"/>
</dbReference>
<sequence>MQNVSVSSCGNMLTDNKNNNNNKNSRTYELNPKRKFLCGKSAHGGFIRHVLFPRLVLQVPACVHRCLMPIGTTGMCFELWFTSPQPENSKSPA</sequence>
<name>A0AA88T9F0_9TELE</name>
<evidence type="ECO:0000313" key="2">
    <source>
        <dbReference type="EMBL" id="KAK2867028.1"/>
    </source>
</evidence>
<organism evidence="2 3">
    <name type="scientific">Cirrhinus molitorella</name>
    <name type="common">mud carp</name>
    <dbReference type="NCBI Taxonomy" id="172907"/>
    <lineage>
        <taxon>Eukaryota</taxon>
        <taxon>Metazoa</taxon>
        <taxon>Chordata</taxon>
        <taxon>Craniata</taxon>
        <taxon>Vertebrata</taxon>
        <taxon>Euteleostomi</taxon>
        <taxon>Actinopterygii</taxon>
        <taxon>Neopterygii</taxon>
        <taxon>Teleostei</taxon>
        <taxon>Ostariophysi</taxon>
        <taxon>Cypriniformes</taxon>
        <taxon>Cyprinidae</taxon>
        <taxon>Labeoninae</taxon>
        <taxon>Labeonini</taxon>
        <taxon>Cirrhinus</taxon>
    </lineage>
</organism>
<gene>
    <name evidence="2" type="ORF">Q8A67_025145</name>
</gene>
<accession>A0AA88T9F0</accession>
<feature type="region of interest" description="Disordered" evidence="1">
    <location>
        <begin position="1"/>
        <end position="27"/>
    </location>
</feature>
<feature type="compositionally biased region" description="Polar residues" evidence="1">
    <location>
        <begin position="1"/>
        <end position="15"/>
    </location>
</feature>
<protein>
    <submittedName>
        <fullName evidence="2">Uncharacterized protein</fullName>
    </submittedName>
</protein>
<reference evidence="2" key="1">
    <citation type="submission" date="2023-08" db="EMBL/GenBank/DDBJ databases">
        <title>Chromosome-level Genome Assembly of mud carp (Cirrhinus molitorella).</title>
        <authorList>
            <person name="Liu H."/>
        </authorList>
    </citation>
    <scope>NUCLEOTIDE SEQUENCE</scope>
    <source>
        <strain evidence="2">Prfri</strain>
        <tissue evidence="2">Muscle</tissue>
    </source>
</reference>
<keyword evidence="3" id="KW-1185">Reference proteome</keyword>